<dbReference type="AlphaFoldDB" id="A0A3D9CB31"/>
<comment type="caution">
    <text evidence="1">The sequence shown here is derived from an EMBL/GenBank/DDBJ whole genome shotgun (WGS) entry which is preliminary data.</text>
</comment>
<evidence type="ECO:0000313" key="1">
    <source>
        <dbReference type="EMBL" id="REC62731.1"/>
    </source>
</evidence>
<protein>
    <recommendedName>
        <fullName evidence="3">DUF4402 domain-containing protein</fullName>
    </recommendedName>
</protein>
<evidence type="ECO:0008006" key="3">
    <source>
        <dbReference type="Google" id="ProtNLM"/>
    </source>
</evidence>
<keyword evidence="2" id="KW-1185">Reference proteome</keyword>
<sequence length="192" mass="20070">MNMNNNSLKKIILKRYLYISLLIISCYVKGQVVNVTGNWTANIPAITEAGNNYSGIYDNSANTAPNQIVLSGSIPDSVIKLLSSSGAKITMRYVSNPWHSSLGLSAKRVGGTASISGLCLGCTVSINGGTTYIPISSATDVTLSTITFSGLLGIGNHITYSGIVVNTQISGVSVTIPASTYSARVVFTIVAN</sequence>
<dbReference type="Proteomes" id="UP000256686">
    <property type="component" value="Unassembled WGS sequence"/>
</dbReference>
<gene>
    <name evidence="1" type="ORF">DRF65_09845</name>
</gene>
<proteinExistence type="predicted"/>
<accession>A0A3D9CB31</accession>
<dbReference type="EMBL" id="QNVT01000007">
    <property type="protein sequence ID" value="REC62731.1"/>
    <property type="molecule type" value="Genomic_DNA"/>
</dbReference>
<dbReference type="RefSeq" id="WP_115970578.1">
    <property type="nucleotide sequence ID" value="NZ_QNVT01000007.1"/>
</dbReference>
<evidence type="ECO:0000313" key="2">
    <source>
        <dbReference type="Proteomes" id="UP000256686"/>
    </source>
</evidence>
<name>A0A3D9CB31_9FLAO</name>
<organism evidence="1 2">
    <name type="scientific">Chryseobacterium pennae</name>
    <dbReference type="NCBI Taxonomy" id="2258962"/>
    <lineage>
        <taxon>Bacteria</taxon>
        <taxon>Pseudomonadati</taxon>
        <taxon>Bacteroidota</taxon>
        <taxon>Flavobacteriia</taxon>
        <taxon>Flavobacteriales</taxon>
        <taxon>Weeksellaceae</taxon>
        <taxon>Chryseobacterium group</taxon>
        <taxon>Chryseobacterium</taxon>
    </lineage>
</organism>
<reference evidence="2" key="1">
    <citation type="submission" date="2018-06" db="EMBL/GenBank/DDBJ databases">
        <authorList>
            <person name="Lum Nde A."/>
            <person name="Hugo C."/>
        </authorList>
    </citation>
    <scope>NUCLEOTIDE SEQUENCE [LARGE SCALE GENOMIC DNA]</scope>
    <source>
        <strain evidence="2">1_F178</strain>
    </source>
</reference>